<evidence type="ECO:0000313" key="2">
    <source>
        <dbReference type="EMBL" id="MDN4121625.1"/>
    </source>
</evidence>
<name>A0ABT8EKI3_9BURK</name>
<keyword evidence="3" id="KW-1185">Reference proteome</keyword>
<feature type="chain" id="PRO_5046548891" description="Type VI secretion system (T6SS) amidase immunity protein Tai4" evidence="1">
    <location>
        <begin position="21"/>
        <end position="121"/>
    </location>
</feature>
<dbReference type="InterPro" id="IPR038314">
    <property type="entry name" value="T6SS_sf"/>
</dbReference>
<dbReference type="RefSeq" id="WP_266124293.1">
    <property type="nucleotide sequence ID" value="NZ_JAJHNU010000002.1"/>
</dbReference>
<sequence length="121" mass="13210">MIMHKICLLLLVALGVNAHAKPLDKDQNQQQLNKFAISQCLMQSFPNSELAADAGRASGAYVEFSEGEIEVYEKIAAAVAEQLQHPYQSKSGGSLHVMQCLEMPEQAELQSIIGTVDPTRP</sequence>
<gene>
    <name evidence="2" type="ORF">LMS43_10020</name>
</gene>
<protein>
    <recommendedName>
        <fullName evidence="4">Type VI secretion system (T6SS) amidase immunity protein Tai4</fullName>
    </recommendedName>
</protein>
<comment type="caution">
    <text evidence="2">The sequence shown here is derived from an EMBL/GenBank/DDBJ whole genome shotgun (WGS) entry which is preliminary data.</text>
</comment>
<evidence type="ECO:0008006" key="4">
    <source>
        <dbReference type="Google" id="ProtNLM"/>
    </source>
</evidence>
<feature type="signal peptide" evidence="1">
    <location>
        <begin position="1"/>
        <end position="20"/>
    </location>
</feature>
<dbReference type="Proteomes" id="UP001168613">
    <property type="component" value="Unassembled WGS sequence"/>
</dbReference>
<accession>A0ABT8EKI3</accession>
<proteinExistence type="predicted"/>
<keyword evidence="1" id="KW-0732">Signal</keyword>
<dbReference type="EMBL" id="JAJHNU010000002">
    <property type="protein sequence ID" value="MDN4121625.1"/>
    <property type="molecule type" value="Genomic_DNA"/>
</dbReference>
<dbReference type="Gene3D" id="1.20.120.1620">
    <property type="match status" value="1"/>
</dbReference>
<evidence type="ECO:0000256" key="1">
    <source>
        <dbReference type="SAM" id="SignalP"/>
    </source>
</evidence>
<reference evidence="2" key="1">
    <citation type="submission" date="2021-11" db="EMBL/GenBank/DDBJ databases">
        <title>Draft genome sequence of Alcaligenes endophyticus type strain CCUG 75668T.</title>
        <authorList>
            <person name="Salva-Serra F."/>
            <person name="Duran R.E."/>
            <person name="Seeger M."/>
            <person name="Moore E.R.B."/>
            <person name="Jaen-Luchoro D."/>
        </authorList>
    </citation>
    <scope>NUCLEOTIDE SEQUENCE</scope>
    <source>
        <strain evidence="2">CCUG 75668</strain>
    </source>
</reference>
<evidence type="ECO:0000313" key="3">
    <source>
        <dbReference type="Proteomes" id="UP001168613"/>
    </source>
</evidence>
<organism evidence="2 3">
    <name type="scientific">Alcaligenes endophyticus</name>
    <dbReference type="NCBI Taxonomy" id="1929088"/>
    <lineage>
        <taxon>Bacteria</taxon>
        <taxon>Pseudomonadati</taxon>
        <taxon>Pseudomonadota</taxon>
        <taxon>Betaproteobacteria</taxon>
        <taxon>Burkholderiales</taxon>
        <taxon>Alcaligenaceae</taxon>
        <taxon>Alcaligenes</taxon>
    </lineage>
</organism>